<name>A0ABU7Z206_9GAMM</name>
<dbReference type="EMBL" id="JAXGFP010000009">
    <property type="protein sequence ID" value="MEG3185212.1"/>
    <property type="molecule type" value="Genomic_DNA"/>
</dbReference>
<evidence type="ECO:0000313" key="3">
    <source>
        <dbReference type="EMBL" id="MEG3185212.1"/>
    </source>
</evidence>
<organism evidence="3 4">
    <name type="scientific">Novilysobacter erysipheiresistens</name>
    <dbReference type="NCBI Taxonomy" id="1749332"/>
    <lineage>
        <taxon>Bacteria</taxon>
        <taxon>Pseudomonadati</taxon>
        <taxon>Pseudomonadota</taxon>
        <taxon>Gammaproteobacteria</taxon>
        <taxon>Lysobacterales</taxon>
        <taxon>Lysobacteraceae</taxon>
        <taxon>Novilysobacter</taxon>
    </lineage>
</organism>
<sequence>MSAMKLPLAVAVVLAFGAFSSHAQEMDHSMHAPPQETEPDPHAGHHMPPTPPADPQADPVDHSAMGHDMHAQQSAVTDLDLPASAPPHEPIPTITPADRLAAFPDVAGHSVHDNAIHSYWLLDRLEAWDADTGTGIGWEAMSWIGTDLDRVWLRSEGERVDGAIESADIEVLYGRSIAPWWDLLAGVRHDFGEGPSQTFAAFGIQGLAPYMFEVEATAYVGQSGQTAATLEAEYETLFTNRLILQWMAEAELNGKDDARRGIGSGLSTVEAGLRLRYELNRQFAPYIGIVHERAYGNTADFRRADGEDIDDTRVVAGLRIWF</sequence>
<evidence type="ECO:0000313" key="4">
    <source>
        <dbReference type="Proteomes" id="UP001355056"/>
    </source>
</evidence>
<feature type="signal peptide" evidence="2">
    <location>
        <begin position="1"/>
        <end position="23"/>
    </location>
</feature>
<feature type="chain" id="PRO_5045293945" evidence="2">
    <location>
        <begin position="24"/>
        <end position="322"/>
    </location>
</feature>
<dbReference type="Proteomes" id="UP001355056">
    <property type="component" value="Unassembled WGS sequence"/>
</dbReference>
<evidence type="ECO:0000256" key="2">
    <source>
        <dbReference type="SAM" id="SignalP"/>
    </source>
</evidence>
<comment type="caution">
    <text evidence="3">The sequence shown here is derived from an EMBL/GenBank/DDBJ whole genome shotgun (WGS) entry which is preliminary data.</text>
</comment>
<dbReference type="InterPro" id="IPR007939">
    <property type="entry name" value="Cu-R_B_prcur"/>
</dbReference>
<keyword evidence="4" id="KW-1185">Reference proteome</keyword>
<protein>
    <submittedName>
        <fullName evidence="3">Copper resistance protein B</fullName>
    </submittedName>
</protein>
<evidence type="ECO:0000256" key="1">
    <source>
        <dbReference type="SAM" id="MobiDB-lite"/>
    </source>
</evidence>
<reference evidence="3 4" key="1">
    <citation type="journal article" date="2016" name="Int. J. Syst. Evol. Microbiol.">
        <title>Lysobacter erysipheiresistens sp. nov., an antagonist of powdery mildew, isolated from tobacco-cultivated soil.</title>
        <authorList>
            <person name="Xie B."/>
            <person name="Li T."/>
            <person name="Lin X."/>
            <person name="Wang C.J."/>
            <person name="Chen Y.J."/>
            <person name="Liu W.J."/>
            <person name="Zhao Z.W."/>
        </authorList>
    </citation>
    <scope>NUCLEOTIDE SEQUENCE [LARGE SCALE GENOMIC DNA]</scope>
    <source>
        <strain evidence="3 4">RS-LYSO-3</strain>
    </source>
</reference>
<feature type="compositionally biased region" description="Basic and acidic residues" evidence="1">
    <location>
        <begin position="59"/>
        <end position="70"/>
    </location>
</feature>
<feature type="region of interest" description="Disordered" evidence="1">
    <location>
        <begin position="25"/>
        <end position="72"/>
    </location>
</feature>
<keyword evidence="2" id="KW-0732">Signal</keyword>
<proteinExistence type="predicted"/>
<dbReference type="RefSeq" id="WP_332618336.1">
    <property type="nucleotide sequence ID" value="NZ_JAXGFP010000009.1"/>
</dbReference>
<gene>
    <name evidence="3" type="ORF">SNE34_14500</name>
</gene>
<accession>A0ABU7Z206</accession>
<dbReference type="Pfam" id="PF05275">
    <property type="entry name" value="CopB"/>
    <property type="match status" value="1"/>
</dbReference>